<dbReference type="SUPFAM" id="SSF51306">
    <property type="entry name" value="LexA/Signal peptidase"/>
    <property type="match status" value="1"/>
</dbReference>
<dbReference type="InterPro" id="IPR010982">
    <property type="entry name" value="Lambda_DNA-bd_dom_sf"/>
</dbReference>
<organism evidence="5 6">
    <name type="scientific">Desulfuromonas thiophila</name>
    <dbReference type="NCBI Taxonomy" id="57664"/>
    <lineage>
        <taxon>Bacteria</taxon>
        <taxon>Pseudomonadati</taxon>
        <taxon>Thermodesulfobacteriota</taxon>
        <taxon>Desulfuromonadia</taxon>
        <taxon>Desulfuromonadales</taxon>
        <taxon>Desulfuromonadaceae</taxon>
        <taxon>Desulfuromonas</taxon>
    </lineage>
</organism>
<dbReference type="Gene3D" id="2.10.109.10">
    <property type="entry name" value="Umud Fragment, subunit A"/>
    <property type="match status" value="1"/>
</dbReference>
<dbReference type="SUPFAM" id="SSF47413">
    <property type="entry name" value="lambda repressor-like DNA-binding domains"/>
    <property type="match status" value="1"/>
</dbReference>
<dbReference type="InterPro" id="IPR039418">
    <property type="entry name" value="LexA-like"/>
</dbReference>
<dbReference type="EMBL" id="FNAQ01000011">
    <property type="protein sequence ID" value="SDE44997.1"/>
    <property type="molecule type" value="Genomic_DNA"/>
</dbReference>
<dbReference type="Proteomes" id="UP000243205">
    <property type="component" value="Unassembled WGS sequence"/>
</dbReference>
<keyword evidence="2" id="KW-0238">DNA-binding</keyword>
<dbReference type="RefSeq" id="WP_092079147.1">
    <property type="nucleotide sequence ID" value="NZ_CALFZY010000010.1"/>
</dbReference>
<evidence type="ECO:0000256" key="3">
    <source>
        <dbReference type="ARBA" id="ARBA00023163"/>
    </source>
</evidence>
<evidence type="ECO:0000313" key="6">
    <source>
        <dbReference type="Proteomes" id="UP000243205"/>
    </source>
</evidence>
<evidence type="ECO:0000256" key="2">
    <source>
        <dbReference type="ARBA" id="ARBA00023125"/>
    </source>
</evidence>
<keyword evidence="3" id="KW-0804">Transcription</keyword>
<dbReference type="InterPro" id="IPR036286">
    <property type="entry name" value="LexA/Signal_pep-like_sf"/>
</dbReference>
<proteinExistence type="predicted"/>
<gene>
    <name evidence="5" type="ORF">SAMN05661003_11166</name>
</gene>
<evidence type="ECO:0000256" key="1">
    <source>
        <dbReference type="ARBA" id="ARBA00023015"/>
    </source>
</evidence>
<dbReference type="PROSITE" id="PS50943">
    <property type="entry name" value="HTH_CROC1"/>
    <property type="match status" value="1"/>
</dbReference>
<dbReference type="AlphaFoldDB" id="A0A1G7D0E1"/>
<dbReference type="Pfam" id="PF00717">
    <property type="entry name" value="Peptidase_S24"/>
    <property type="match status" value="1"/>
</dbReference>
<dbReference type="GO" id="GO:0003677">
    <property type="term" value="F:DNA binding"/>
    <property type="evidence" value="ECO:0007669"/>
    <property type="project" value="UniProtKB-KW"/>
</dbReference>
<keyword evidence="1" id="KW-0805">Transcription regulation</keyword>
<dbReference type="OrthoDB" id="5363392at2"/>
<protein>
    <submittedName>
        <fullName evidence="5">Peptidase S24-like</fullName>
    </submittedName>
</protein>
<evidence type="ECO:0000313" key="5">
    <source>
        <dbReference type="EMBL" id="SDE44997.1"/>
    </source>
</evidence>
<reference evidence="6" key="1">
    <citation type="submission" date="2016-10" db="EMBL/GenBank/DDBJ databases">
        <authorList>
            <person name="Varghese N."/>
            <person name="Submissions S."/>
        </authorList>
    </citation>
    <scope>NUCLEOTIDE SEQUENCE [LARGE SCALE GENOMIC DNA]</scope>
    <source>
        <strain evidence="6">DSM 8987</strain>
    </source>
</reference>
<keyword evidence="6" id="KW-1185">Reference proteome</keyword>
<dbReference type="Gene3D" id="1.10.260.40">
    <property type="entry name" value="lambda repressor-like DNA-binding domains"/>
    <property type="match status" value="1"/>
</dbReference>
<evidence type="ECO:0000259" key="4">
    <source>
        <dbReference type="PROSITE" id="PS50943"/>
    </source>
</evidence>
<dbReference type="InterPro" id="IPR015927">
    <property type="entry name" value="Peptidase_S24_S26A/B/C"/>
</dbReference>
<dbReference type="STRING" id="57664.SAMN05661003_11166"/>
<sequence length="198" mass="21698">MSIGKRLRYLRGSVRLPDYAERYGVSKSTLSRYEKGQNLPDAEFIAAVCDAHNICPGWLIADKCWKNKAPLQLDESAGAVAAADDFALLGFLRQYLLGLNTDLNALLVTRVQGDAMAPTLPAGSLAVIRRQECQRGDDGLYAIASAEKLGIRRLQWLVDGTLRVKTDNPGYEDQSLTAAQAGQLELVGRVIWTGQTQF</sequence>
<dbReference type="Pfam" id="PF13560">
    <property type="entry name" value="HTH_31"/>
    <property type="match status" value="1"/>
</dbReference>
<dbReference type="PANTHER" id="PTHR40661:SF3">
    <property type="entry name" value="FELS-1 PROPHAGE TRANSCRIPTIONAL REGULATOR"/>
    <property type="match status" value="1"/>
</dbReference>
<dbReference type="PANTHER" id="PTHR40661">
    <property type="match status" value="1"/>
</dbReference>
<dbReference type="CDD" id="cd06529">
    <property type="entry name" value="S24_LexA-like"/>
    <property type="match status" value="1"/>
</dbReference>
<dbReference type="CDD" id="cd00093">
    <property type="entry name" value="HTH_XRE"/>
    <property type="match status" value="1"/>
</dbReference>
<accession>A0A1G7D0E1</accession>
<feature type="domain" description="HTH cro/C1-type" evidence="4">
    <location>
        <begin position="20"/>
        <end position="59"/>
    </location>
</feature>
<dbReference type="InterPro" id="IPR001387">
    <property type="entry name" value="Cro/C1-type_HTH"/>
</dbReference>
<name>A0A1G7D0E1_9BACT</name>